<dbReference type="OrthoDB" id="1449761at2"/>
<comment type="caution">
    <text evidence="1">The sequence shown here is derived from an EMBL/GenBank/DDBJ whole genome shotgun (WGS) entry which is preliminary data.</text>
</comment>
<evidence type="ECO:0000313" key="2">
    <source>
        <dbReference type="Proteomes" id="UP000070513"/>
    </source>
</evidence>
<dbReference type="EMBL" id="LPUR01000001">
    <property type="protein sequence ID" value="KXH84878.1"/>
    <property type="molecule type" value="Genomic_DNA"/>
</dbReference>
<protein>
    <submittedName>
        <fullName evidence="1">Uncharacterized protein</fullName>
    </submittedName>
</protein>
<name>A0A135WIX0_9FLAO</name>
<evidence type="ECO:0000313" key="1">
    <source>
        <dbReference type="EMBL" id="KXH84878.1"/>
    </source>
</evidence>
<reference evidence="1 2" key="2">
    <citation type="journal article" date="2016" name="Genome Announc.">
        <title>Draft Genome Sequence of a Biocontrol Rhizobacterium, Chryseobacterium kwangjuense Strain KJ1R5, Isolated from Pepper (Capsicum annuum).</title>
        <authorList>
            <person name="Jeong J.J."/>
            <person name="Park H."/>
            <person name="Park B.H."/>
            <person name="Mannaa M."/>
            <person name="Sang M.K."/>
            <person name="Choi I.G."/>
            <person name="Kim K.D."/>
        </authorList>
    </citation>
    <scope>NUCLEOTIDE SEQUENCE [LARGE SCALE GENOMIC DNA]</scope>
    <source>
        <strain evidence="1 2">KJ1R5</strain>
    </source>
</reference>
<accession>A0A135WIX0</accession>
<proteinExistence type="predicted"/>
<dbReference type="Proteomes" id="UP000070513">
    <property type="component" value="Unassembled WGS sequence"/>
</dbReference>
<organism evidence="1 2">
    <name type="scientific">Chryseobacterium kwangjuense</name>
    <dbReference type="NCBI Taxonomy" id="267125"/>
    <lineage>
        <taxon>Bacteria</taxon>
        <taxon>Pseudomonadati</taxon>
        <taxon>Bacteroidota</taxon>
        <taxon>Flavobacteriia</taxon>
        <taxon>Flavobacteriales</taxon>
        <taxon>Weeksellaceae</taxon>
        <taxon>Chryseobacterium group</taxon>
        <taxon>Chryseobacterium</taxon>
    </lineage>
</organism>
<gene>
    <name evidence="1" type="ORF">AU378_03740</name>
</gene>
<dbReference type="AlphaFoldDB" id="A0A135WIX0"/>
<reference evidence="2" key="1">
    <citation type="submission" date="2015-12" db="EMBL/GenBank/DDBJ databases">
        <title>Genome sequence of a biocontrol rhizobacterium Chryseobacterium kwangjuense strain KJ1R5 isolated from pepper (Capsicum annuum L.).</title>
        <authorList>
            <person name="Jeong J.-J."/>
            <person name="Park H."/>
            <person name="Mannaa M."/>
            <person name="Sang M.K."/>
            <person name="Choi I.-G."/>
            <person name="Kim K.D."/>
        </authorList>
    </citation>
    <scope>NUCLEOTIDE SEQUENCE [LARGE SCALE GENOMIC DNA]</scope>
    <source>
        <strain evidence="2">KJ1R5</strain>
    </source>
</reference>
<sequence>MEFDIQDIGKTRKYAFLREERYQFQGLRNENHVEIGMDVKLLSVSQGVPTFKINIIRYKQSNAIGLYSWVGDIHEIRNELIFTLNEKGQLGTILNIEDIRRKWEKIKPELVKVHKKDPHKDIFIKGINELLENAANLSDALRFAQPYLLLFPGIHAKQLKKDEGTTGYRELPNFLAAKMVPINTVETLTELEGGKIQIEVKGTIDDEKFEQEKVTAMIRILKNRPRVPTQLQLGYIERYRLDEWPWSEQSMCMSIAEIPGTLYREERNILKAI</sequence>
<dbReference type="RefSeq" id="WP_062648141.1">
    <property type="nucleotide sequence ID" value="NZ_LPUR01000001.1"/>
</dbReference>